<evidence type="ECO:0000259" key="3">
    <source>
        <dbReference type="Pfam" id="PF00656"/>
    </source>
</evidence>
<dbReference type="VEuPathDB" id="TrichDB:TRFO_23923"/>
<dbReference type="PANTHER" id="PTHR48104:SF30">
    <property type="entry name" value="METACASPASE-1"/>
    <property type="match status" value="1"/>
</dbReference>
<feature type="domain" description="Peptidase C14 caspase" evidence="3">
    <location>
        <begin position="67"/>
        <end position="271"/>
    </location>
</feature>
<dbReference type="Pfam" id="PF00656">
    <property type="entry name" value="Peptidase_C14"/>
    <property type="match status" value="1"/>
</dbReference>
<feature type="region of interest" description="Disordered" evidence="2">
    <location>
        <begin position="1"/>
        <end position="27"/>
    </location>
</feature>
<name>A0A1J4KDF4_9EUKA</name>
<sequence>MGNCGSKTKVDNEEDAPTANLGTDFTDEDWGKAHNSGDCETCKNKLNSKGVNLQNAKSLPRPSDKSVFICCNSYEKPEYSLGVGPINDSISVGTYLAKQGFKIYFAHNPTSSEYKKYIKHFVENTKSVLVCYYTGHGSSITDGNHDEVDGKDEAVVFDDDVVLDDELAEILSKCNKPEKSKCVMINDCCHSGTIWELDSNRYRKRKTPNGIISMAASSDDQTSKQTSIGGKDQGIFTYYFFTILGNYPKITPNEMKEKIEEYISRFNQTFTVFSTSPELKDSQIFAPMK</sequence>
<protein>
    <submittedName>
        <fullName evidence="4">Clan CD, family C14, metacaspase-like cysteine peptidase</fullName>
    </submittedName>
</protein>
<dbReference type="PANTHER" id="PTHR48104">
    <property type="entry name" value="METACASPASE-4"/>
    <property type="match status" value="1"/>
</dbReference>
<accession>A0A1J4KDF4</accession>
<evidence type="ECO:0000313" key="5">
    <source>
        <dbReference type="Proteomes" id="UP000179807"/>
    </source>
</evidence>
<dbReference type="GO" id="GO:0004197">
    <property type="term" value="F:cysteine-type endopeptidase activity"/>
    <property type="evidence" value="ECO:0007669"/>
    <property type="project" value="InterPro"/>
</dbReference>
<proteinExistence type="inferred from homology"/>
<dbReference type="InterPro" id="IPR011600">
    <property type="entry name" value="Pept_C14_caspase"/>
</dbReference>
<reference evidence="4" key="1">
    <citation type="submission" date="2016-10" db="EMBL/GenBank/DDBJ databases">
        <authorList>
            <person name="Benchimol M."/>
            <person name="Almeida L.G."/>
            <person name="Vasconcelos A.T."/>
            <person name="Perreira-Neves A."/>
            <person name="Rosa I.A."/>
            <person name="Tasca T."/>
            <person name="Bogo M.R."/>
            <person name="de Souza W."/>
        </authorList>
    </citation>
    <scope>NUCLEOTIDE SEQUENCE [LARGE SCALE GENOMIC DNA]</scope>
    <source>
        <strain evidence="4">K</strain>
    </source>
</reference>
<dbReference type="Gene3D" id="3.40.50.1460">
    <property type="match status" value="1"/>
</dbReference>
<dbReference type="RefSeq" id="XP_068360884.1">
    <property type="nucleotide sequence ID" value="XM_068503454.1"/>
</dbReference>
<dbReference type="OrthoDB" id="3223806at2759"/>
<comment type="similarity">
    <text evidence="1">Belongs to the peptidase C14B family.</text>
</comment>
<evidence type="ECO:0000256" key="1">
    <source>
        <dbReference type="ARBA" id="ARBA00009005"/>
    </source>
</evidence>
<dbReference type="SUPFAM" id="SSF52129">
    <property type="entry name" value="Caspase-like"/>
    <property type="match status" value="1"/>
</dbReference>
<dbReference type="Proteomes" id="UP000179807">
    <property type="component" value="Unassembled WGS sequence"/>
</dbReference>
<dbReference type="InterPro" id="IPR029030">
    <property type="entry name" value="Caspase-like_dom_sf"/>
</dbReference>
<dbReference type="GO" id="GO:0006508">
    <property type="term" value="P:proteolysis"/>
    <property type="evidence" value="ECO:0007669"/>
    <property type="project" value="InterPro"/>
</dbReference>
<organism evidence="4 5">
    <name type="scientific">Tritrichomonas foetus</name>
    <dbReference type="NCBI Taxonomy" id="1144522"/>
    <lineage>
        <taxon>Eukaryota</taxon>
        <taxon>Metamonada</taxon>
        <taxon>Parabasalia</taxon>
        <taxon>Tritrichomonadida</taxon>
        <taxon>Tritrichomonadidae</taxon>
        <taxon>Tritrichomonas</taxon>
    </lineage>
</organism>
<keyword evidence="5" id="KW-1185">Reference proteome</keyword>
<dbReference type="EMBL" id="MLAK01000687">
    <property type="protein sequence ID" value="OHT07748.1"/>
    <property type="molecule type" value="Genomic_DNA"/>
</dbReference>
<dbReference type="InterPro" id="IPR050452">
    <property type="entry name" value="Metacaspase"/>
</dbReference>
<evidence type="ECO:0000313" key="4">
    <source>
        <dbReference type="EMBL" id="OHT07748.1"/>
    </source>
</evidence>
<evidence type="ECO:0000256" key="2">
    <source>
        <dbReference type="SAM" id="MobiDB-lite"/>
    </source>
</evidence>
<gene>
    <name evidence="4" type="ORF">TRFO_23923</name>
</gene>
<dbReference type="GeneID" id="94838158"/>
<comment type="caution">
    <text evidence="4">The sequence shown here is derived from an EMBL/GenBank/DDBJ whole genome shotgun (WGS) entry which is preliminary data.</text>
</comment>
<dbReference type="GO" id="GO:0005737">
    <property type="term" value="C:cytoplasm"/>
    <property type="evidence" value="ECO:0007669"/>
    <property type="project" value="TreeGrafter"/>
</dbReference>
<dbReference type="AlphaFoldDB" id="A0A1J4KDF4"/>